<comment type="caution">
    <text evidence="2">The sequence shown here is derived from an EMBL/GenBank/DDBJ whole genome shotgun (WGS) entry which is preliminary data.</text>
</comment>
<evidence type="ECO:0000313" key="3">
    <source>
        <dbReference type="Proteomes" id="UP000681720"/>
    </source>
</evidence>
<dbReference type="Pfam" id="PF07525">
    <property type="entry name" value="SOCS_box"/>
    <property type="match status" value="1"/>
</dbReference>
<proteinExistence type="predicted"/>
<feature type="domain" description="SOCS box" evidence="1">
    <location>
        <begin position="16"/>
        <end position="54"/>
    </location>
</feature>
<evidence type="ECO:0000313" key="2">
    <source>
        <dbReference type="EMBL" id="CAF5036768.1"/>
    </source>
</evidence>
<protein>
    <recommendedName>
        <fullName evidence="1">SOCS box domain-containing protein</fullName>
    </recommendedName>
</protein>
<dbReference type="InterPro" id="IPR001496">
    <property type="entry name" value="SOCS_box"/>
</dbReference>
<dbReference type="GO" id="GO:0035556">
    <property type="term" value="P:intracellular signal transduction"/>
    <property type="evidence" value="ECO:0007669"/>
    <property type="project" value="InterPro"/>
</dbReference>
<name>A0A8S3DRX1_9BILA</name>
<organism evidence="2 3">
    <name type="scientific">Rotaria magnacalcarata</name>
    <dbReference type="NCBI Taxonomy" id="392030"/>
    <lineage>
        <taxon>Eukaryota</taxon>
        <taxon>Metazoa</taxon>
        <taxon>Spiralia</taxon>
        <taxon>Gnathifera</taxon>
        <taxon>Rotifera</taxon>
        <taxon>Eurotatoria</taxon>
        <taxon>Bdelloidea</taxon>
        <taxon>Philodinida</taxon>
        <taxon>Philodinidae</taxon>
        <taxon>Rotaria</taxon>
    </lineage>
</organism>
<dbReference type="SUPFAM" id="SSF158235">
    <property type="entry name" value="SOCS box-like"/>
    <property type="match status" value="1"/>
</dbReference>
<reference evidence="2" key="1">
    <citation type="submission" date="2021-02" db="EMBL/GenBank/DDBJ databases">
        <authorList>
            <person name="Nowell W R."/>
        </authorList>
    </citation>
    <scope>NUCLEOTIDE SEQUENCE</scope>
</reference>
<feature type="non-terminal residue" evidence="2">
    <location>
        <position position="74"/>
    </location>
</feature>
<sequence length="74" mass="8885">LTKYPEIERIVWNECTRVKNLKELARFRIRSSLGQRTWKKTLQLPLPTQLKDYITLKELFSSCDEQQMTTIRCP</sequence>
<dbReference type="Proteomes" id="UP000681720">
    <property type="component" value="Unassembled WGS sequence"/>
</dbReference>
<dbReference type="PROSITE" id="PS50225">
    <property type="entry name" value="SOCS"/>
    <property type="match status" value="1"/>
</dbReference>
<dbReference type="EMBL" id="CAJOBJ010222837">
    <property type="protein sequence ID" value="CAF5036768.1"/>
    <property type="molecule type" value="Genomic_DNA"/>
</dbReference>
<dbReference type="InterPro" id="IPR036036">
    <property type="entry name" value="SOCS_box-like_dom_sf"/>
</dbReference>
<feature type="non-terminal residue" evidence="2">
    <location>
        <position position="1"/>
    </location>
</feature>
<dbReference type="SMART" id="SM00969">
    <property type="entry name" value="SOCS_box"/>
    <property type="match status" value="1"/>
</dbReference>
<accession>A0A8S3DRX1</accession>
<dbReference type="Gene3D" id="1.10.750.20">
    <property type="entry name" value="SOCS box"/>
    <property type="match status" value="1"/>
</dbReference>
<dbReference type="AlphaFoldDB" id="A0A8S3DRX1"/>
<evidence type="ECO:0000259" key="1">
    <source>
        <dbReference type="PROSITE" id="PS50225"/>
    </source>
</evidence>
<dbReference type="CDD" id="cd03587">
    <property type="entry name" value="SOCS"/>
    <property type="match status" value="1"/>
</dbReference>
<gene>
    <name evidence="2" type="ORF">GIL414_LOCUS59206</name>
</gene>